<dbReference type="InterPro" id="IPR001375">
    <property type="entry name" value="Peptidase_S9_cat"/>
</dbReference>
<dbReference type="InterPro" id="IPR029058">
    <property type="entry name" value="AB_hydrolase_fold"/>
</dbReference>
<organism evidence="4 5">
    <name type="scientific">Dokdonella ginsengisoli</name>
    <dbReference type="NCBI Taxonomy" id="363846"/>
    <lineage>
        <taxon>Bacteria</taxon>
        <taxon>Pseudomonadati</taxon>
        <taxon>Pseudomonadota</taxon>
        <taxon>Gammaproteobacteria</taxon>
        <taxon>Lysobacterales</taxon>
        <taxon>Rhodanobacteraceae</taxon>
        <taxon>Dokdonella</taxon>
    </lineage>
</organism>
<dbReference type="EC" id="3.4.-.-" evidence="4"/>
<evidence type="ECO:0000259" key="3">
    <source>
        <dbReference type="Pfam" id="PF00326"/>
    </source>
</evidence>
<dbReference type="Proteomes" id="UP001595886">
    <property type="component" value="Unassembled WGS sequence"/>
</dbReference>
<comment type="caution">
    <text evidence="4">The sequence shown here is derived from an EMBL/GenBank/DDBJ whole genome shotgun (WGS) entry which is preliminary data.</text>
</comment>
<keyword evidence="5" id="KW-1185">Reference proteome</keyword>
<dbReference type="EMBL" id="JBHSHD010000010">
    <property type="protein sequence ID" value="MFC4821567.1"/>
    <property type="molecule type" value="Genomic_DNA"/>
</dbReference>
<evidence type="ECO:0000256" key="1">
    <source>
        <dbReference type="SAM" id="MobiDB-lite"/>
    </source>
</evidence>
<accession>A0ABV9QWW3</accession>
<dbReference type="Pfam" id="PF00326">
    <property type="entry name" value="Peptidase_S9"/>
    <property type="match status" value="1"/>
</dbReference>
<sequence>MMPTSRANACEATPTGSTPFRMTNRPARHSCVTDRTRPWSTFAGAHPLKAKRLRLRALAALVFATLLTWNACFAAATQAPSCRALAARADPVATVETTLAGVPALLRVPKSVTRPPIVLWHGFGPPASEQALMEMLPLDDVPAVKVYLGLPLFGKRAEAGGVEALKRRQASDFASRIFAPVVVGATDELPAAVKALRAMDCLARDEKIGLFGFSGGGAAALLALAEHEVPVGSAVVLNASTGLSASIGAFEKATGKPYPWSDAARELARRTDAAGRAGEIAAGHPPVALLIVQGTADAMLNPQLAVDLHAALKPKYAARDAQRLQLILADDMPHNVTDAGRIGQLRKWAGDWFNR</sequence>
<feature type="transmembrane region" description="Helical" evidence="2">
    <location>
        <begin position="57"/>
        <end position="76"/>
    </location>
</feature>
<reference evidence="5" key="1">
    <citation type="journal article" date="2019" name="Int. J. Syst. Evol. Microbiol.">
        <title>The Global Catalogue of Microorganisms (GCM) 10K type strain sequencing project: providing services to taxonomists for standard genome sequencing and annotation.</title>
        <authorList>
            <consortium name="The Broad Institute Genomics Platform"/>
            <consortium name="The Broad Institute Genome Sequencing Center for Infectious Disease"/>
            <person name="Wu L."/>
            <person name="Ma J."/>
        </authorList>
    </citation>
    <scope>NUCLEOTIDE SEQUENCE [LARGE SCALE GENOMIC DNA]</scope>
    <source>
        <strain evidence="5">CCUG 30340</strain>
    </source>
</reference>
<feature type="region of interest" description="Disordered" evidence="1">
    <location>
        <begin position="1"/>
        <end position="25"/>
    </location>
</feature>
<keyword evidence="4" id="KW-0378">Hydrolase</keyword>
<dbReference type="GO" id="GO:0016787">
    <property type="term" value="F:hydrolase activity"/>
    <property type="evidence" value="ECO:0007669"/>
    <property type="project" value="UniProtKB-KW"/>
</dbReference>
<keyword evidence="2" id="KW-0472">Membrane</keyword>
<name>A0ABV9QWW3_9GAMM</name>
<dbReference type="RefSeq" id="WP_380021844.1">
    <property type="nucleotide sequence ID" value="NZ_JBHSHD010000010.1"/>
</dbReference>
<feature type="domain" description="Peptidase S9 prolyl oligopeptidase catalytic" evidence="3">
    <location>
        <begin position="188"/>
        <end position="340"/>
    </location>
</feature>
<keyword evidence="2" id="KW-1133">Transmembrane helix</keyword>
<proteinExistence type="predicted"/>
<evidence type="ECO:0000313" key="4">
    <source>
        <dbReference type="EMBL" id="MFC4821567.1"/>
    </source>
</evidence>
<gene>
    <name evidence="4" type="ORF">ACFO6Q_14630</name>
</gene>
<evidence type="ECO:0000256" key="2">
    <source>
        <dbReference type="SAM" id="Phobius"/>
    </source>
</evidence>
<keyword evidence="2" id="KW-0812">Transmembrane</keyword>
<protein>
    <submittedName>
        <fullName evidence="4">Alpha/beta hydrolase family protein</fullName>
        <ecNumber evidence="4">3.4.-.-</ecNumber>
    </submittedName>
</protein>
<dbReference type="SUPFAM" id="SSF53474">
    <property type="entry name" value="alpha/beta-Hydrolases"/>
    <property type="match status" value="1"/>
</dbReference>
<dbReference type="Gene3D" id="3.40.50.1820">
    <property type="entry name" value="alpha/beta hydrolase"/>
    <property type="match status" value="1"/>
</dbReference>
<evidence type="ECO:0000313" key="5">
    <source>
        <dbReference type="Proteomes" id="UP001595886"/>
    </source>
</evidence>